<dbReference type="Gene3D" id="3.30.40.10">
    <property type="entry name" value="Zinc/RING finger domain, C3HC4 (zinc finger)"/>
    <property type="match status" value="1"/>
</dbReference>
<sequence length="279" mass="28738">MRPGPRGMPPGMGPGGPRGMPPGMGLRPGMGPLGPRGLPINGMGGPRGPRPGMMGPAGSRGAAPGPGAMGPTGPGGPPTPGIMGGELQRPPFSEAAVKGGPGMSLPNQGPQPVRAQNTLNIMQDNQSMRFSGQDLRSQPRGNQDKKQGIFRQGTLGQDPQGHHTSQGCSTTSVGSGGPMGPMQDTLGPQVGQAQAWPPTQRPLASPSQASTATHPSGGQTQTSAPDVDLSQLSEEERAIIVSVMEKAKEMEVHHDTPTRQSNEDQQRARLETGMVDDKT</sequence>
<reference evidence="2 3" key="1">
    <citation type="journal article" date="2024" name="BMC Genomics">
        <title>Genome assembly of redclaw crayfish (Cherax quadricarinatus) provides insights into its immune adaptation and hypoxia tolerance.</title>
        <authorList>
            <person name="Liu Z."/>
            <person name="Zheng J."/>
            <person name="Li H."/>
            <person name="Fang K."/>
            <person name="Wang S."/>
            <person name="He J."/>
            <person name="Zhou D."/>
            <person name="Weng S."/>
            <person name="Chi M."/>
            <person name="Gu Z."/>
            <person name="He J."/>
            <person name="Li F."/>
            <person name="Wang M."/>
        </authorList>
    </citation>
    <scope>NUCLEOTIDE SEQUENCE [LARGE SCALE GENOMIC DNA]</scope>
    <source>
        <strain evidence="2">ZL_2023a</strain>
    </source>
</reference>
<keyword evidence="3" id="KW-1185">Reference proteome</keyword>
<dbReference type="EMBL" id="JARKIK010000017">
    <property type="protein sequence ID" value="KAK8746502.1"/>
    <property type="molecule type" value="Genomic_DNA"/>
</dbReference>
<feature type="compositionally biased region" description="Pro residues" evidence="1">
    <location>
        <begin position="1"/>
        <end position="12"/>
    </location>
</feature>
<evidence type="ECO:0000313" key="2">
    <source>
        <dbReference type="EMBL" id="KAK8746502.1"/>
    </source>
</evidence>
<comment type="caution">
    <text evidence="2">The sequence shown here is derived from an EMBL/GenBank/DDBJ whole genome shotgun (WGS) entry which is preliminary data.</text>
</comment>
<organism evidence="2 3">
    <name type="scientific">Cherax quadricarinatus</name>
    <name type="common">Australian red claw crayfish</name>
    <dbReference type="NCBI Taxonomy" id="27406"/>
    <lineage>
        <taxon>Eukaryota</taxon>
        <taxon>Metazoa</taxon>
        <taxon>Ecdysozoa</taxon>
        <taxon>Arthropoda</taxon>
        <taxon>Crustacea</taxon>
        <taxon>Multicrustacea</taxon>
        <taxon>Malacostraca</taxon>
        <taxon>Eumalacostraca</taxon>
        <taxon>Eucarida</taxon>
        <taxon>Decapoda</taxon>
        <taxon>Pleocyemata</taxon>
        <taxon>Astacidea</taxon>
        <taxon>Parastacoidea</taxon>
        <taxon>Parastacidae</taxon>
        <taxon>Cherax</taxon>
    </lineage>
</organism>
<feature type="compositionally biased region" description="Polar residues" evidence="1">
    <location>
        <begin position="205"/>
        <end position="224"/>
    </location>
</feature>
<dbReference type="InterPro" id="IPR013083">
    <property type="entry name" value="Znf_RING/FYVE/PHD"/>
</dbReference>
<name>A0AAW0Y447_CHEQU</name>
<accession>A0AAW0Y447</accession>
<dbReference type="AlphaFoldDB" id="A0AAW0Y447"/>
<evidence type="ECO:0000256" key="1">
    <source>
        <dbReference type="SAM" id="MobiDB-lite"/>
    </source>
</evidence>
<feature type="compositionally biased region" description="Polar residues" evidence="1">
    <location>
        <begin position="105"/>
        <end position="141"/>
    </location>
</feature>
<protein>
    <submittedName>
        <fullName evidence="2">Uncharacterized protein</fullName>
    </submittedName>
</protein>
<feature type="non-terminal residue" evidence="2">
    <location>
        <position position="279"/>
    </location>
</feature>
<proteinExistence type="predicted"/>
<evidence type="ECO:0000313" key="3">
    <source>
        <dbReference type="Proteomes" id="UP001445076"/>
    </source>
</evidence>
<feature type="region of interest" description="Disordered" evidence="1">
    <location>
        <begin position="1"/>
        <end position="279"/>
    </location>
</feature>
<dbReference type="Proteomes" id="UP001445076">
    <property type="component" value="Unassembled WGS sequence"/>
</dbReference>
<feature type="compositionally biased region" description="Polar residues" evidence="1">
    <location>
        <begin position="154"/>
        <end position="173"/>
    </location>
</feature>
<gene>
    <name evidence="2" type="ORF">OTU49_017050</name>
</gene>
<feature type="compositionally biased region" description="Low complexity" evidence="1">
    <location>
        <begin position="50"/>
        <end position="66"/>
    </location>
</feature>
<feature type="compositionally biased region" description="Basic and acidic residues" evidence="1">
    <location>
        <begin position="245"/>
        <end position="279"/>
    </location>
</feature>